<keyword evidence="11 13" id="KW-0234">DNA repair</keyword>
<keyword evidence="10 13" id="KW-0239">DNA-directed DNA polymerase</keyword>
<feature type="compositionally biased region" description="Basic residues" evidence="14">
    <location>
        <begin position="1101"/>
        <end position="1112"/>
    </location>
</feature>
<feature type="region of interest" description="Disordered" evidence="14">
    <location>
        <begin position="1086"/>
        <end position="1118"/>
    </location>
</feature>
<dbReference type="Gene3D" id="3.20.20.140">
    <property type="entry name" value="Metal-dependent hydrolases"/>
    <property type="match status" value="1"/>
</dbReference>
<dbReference type="RefSeq" id="WP_264226140.1">
    <property type="nucleotide sequence ID" value="NZ_CP107716.1"/>
</dbReference>
<dbReference type="PANTHER" id="PTHR32294:SF4">
    <property type="entry name" value="ERROR-PRONE DNA POLYMERASE"/>
    <property type="match status" value="1"/>
</dbReference>
<dbReference type="PANTHER" id="PTHR32294">
    <property type="entry name" value="DNA POLYMERASE III SUBUNIT ALPHA"/>
    <property type="match status" value="1"/>
</dbReference>
<protein>
    <recommendedName>
        <fullName evidence="4 13">Error-prone DNA polymerase</fullName>
        <ecNumber evidence="3 13">2.7.7.7</ecNumber>
    </recommendedName>
</protein>
<evidence type="ECO:0000259" key="15">
    <source>
        <dbReference type="Pfam" id="PF01336"/>
    </source>
</evidence>
<dbReference type="InterPro" id="IPR023073">
    <property type="entry name" value="DnaE2"/>
</dbReference>
<evidence type="ECO:0000256" key="5">
    <source>
        <dbReference type="ARBA" id="ARBA00022490"/>
    </source>
</evidence>
<sequence length="1118" mass="124743">MSFYAELATTTNFSFLRGASHAQDMVLTALLLGHKGIGIADRNSVAGVVRAFGALEDLRKGVKLVDKVREGSGPGEYVLVERHPDLDFPFTLADLQARAKAFKLAVGARLVFVDGTPDIIAYPQDLEGWGKLCRLLTRGNRKAKKGECILTLPDLVFAASGLSLIVMPDNEKPGLDKALKDLSRVSATLWLGASMGHKSNDLRRLHHLGLLAQAHGVPLIATNDVLYHAAGQRDLQDILTCIREGVTIETAGTRLEVNAERHLKTPEEMERLFHPCPQAIAQTEAFLQTIDFSLDQLRYQYPEEPVPKGWTPQAWLEELTWRRADLRYPEGVPAKVRAQIESELALIGKLNYATYFLTIFDIVEVARSKNILCQGRGSAANSAVCFVLGITAVDPAEHQLLFARFLSENRGEPPDIDVDFEHERREEVIQHIYTTYGRHRAGIAATVISYRPRSAIREVGKALGLTEDITSRIASTVWGSWSGEGLPEKHIEQAGLDPSNPNIVRAVKLATRLLGFPRHLSQHVGGFVLTQNRLDEYVPVANAAMDDRTFIEWDKDDIDRVGMLKVDVLGLGMLTCIRKALELIEIHYDRKLGLADIKATDEDAEGVFDMLCEGDSIGVFQVESRAQINMLPRLRPREFYDLVIQVAIVRPGPIQGDMVHPYLRRRSDQEDVEYPAPKPPHDPNELRTVLERTKGVPLFQEQAMQLAMVAAEFTDDEANGLRKAMATFRHNGTIGQFKQMMIGRMVARGYDEDFARRCFSQIEGFGDYGFPESHAASFAKLVYVSAWIKKYYPDVFACALLNSQPMGFYAPAQIVRDAREHGVEVRPIDVNSSTHDNGLEEAPAPYCALRIGFRQIDGFKKAWSEKLVARRGANYGSIDDFWQRSGVPVRALTLLADADAMGSMGLGRREAAWRVRRLPQDDPLPLFAAAQGRELGEEDDMNLPDMALSEHVIADYQTARLSLKAHPMVFLREQFADEGVLSCKGLDQVRDGKMVKVAGIVLVRQRPGKGNAIFMTIEDETGIANGLMWATRFEKYRRQIMASRLAVIEGQLQKSKEGVIHVIASAVHDRSDLLDSLAMSHRANPQLTRADEATHPVPQRLHGHPRNRRVVPKSRDFH</sequence>
<accession>A0ABY6IQ51</accession>
<organism evidence="19 20">
    <name type="scientific">Pelagibacterium flavum</name>
    <dbReference type="NCBI Taxonomy" id="2984530"/>
    <lineage>
        <taxon>Bacteria</taxon>
        <taxon>Pseudomonadati</taxon>
        <taxon>Pseudomonadota</taxon>
        <taxon>Alphaproteobacteria</taxon>
        <taxon>Hyphomicrobiales</taxon>
        <taxon>Devosiaceae</taxon>
        <taxon>Pelagibacterium</taxon>
    </lineage>
</organism>
<evidence type="ECO:0000256" key="3">
    <source>
        <dbReference type="ARBA" id="ARBA00012417"/>
    </source>
</evidence>
<comment type="similarity">
    <text evidence="2 13">Belongs to the DNA polymerase type-C family. DnaE2 subfamily.</text>
</comment>
<dbReference type="InterPro" id="IPR040982">
    <property type="entry name" value="DNA_pol3_finger"/>
</dbReference>
<evidence type="ECO:0000256" key="6">
    <source>
        <dbReference type="ARBA" id="ARBA00022679"/>
    </source>
</evidence>
<dbReference type="NCBIfam" id="TIGR00594">
    <property type="entry name" value="polc"/>
    <property type="match status" value="1"/>
</dbReference>
<dbReference type="Proteomes" id="UP001163882">
    <property type="component" value="Chromosome"/>
</dbReference>
<keyword evidence="20" id="KW-1185">Reference proteome</keyword>
<keyword evidence="5 13" id="KW-0963">Cytoplasm</keyword>
<evidence type="ECO:0000256" key="8">
    <source>
        <dbReference type="ARBA" id="ARBA00022705"/>
    </source>
</evidence>
<dbReference type="CDD" id="cd04485">
    <property type="entry name" value="DnaE_OBF"/>
    <property type="match status" value="1"/>
</dbReference>
<dbReference type="HAMAP" id="MF_01902">
    <property type="entry name" value="DNApol_error_prone"/>
    <property type="match status" value="1"/>
</dbReference>
<dbReference type="Pfam" id="PF01336">
    <property type="entry name" value="tRNA_anti-codon"/>
    <property type="match status" value="1"/>
</dbReference>
<evidence type="ECO:0000256" key="11">
    <source>
        <dbReference type="ARBA" id="ARBA00023204"/>
    </source>
</evidence>
<evidence type="ECO:0000259" key="17">
    <source>
        <dbReference type="Pfam" id="PF14579"/>
    </source>
</evidence>
<evidence type="ECO:0000256" key="12">
    <source>
        <dbReference type="ARBA" id="ARBA00049244"/>
    </source>
</evidence>
<dbReference type="NCBIfam" id="NF004225">
    <property type="entry name" value="PRK05672.1"/>
    <property type="match status" value="1"/>
</dbReference>
<evidence type="ECO:0000256" key="7">
    <source>
        <dbReference type="ARBA" id="ARBA00022695"/>
    </source>
</evidence>
<evidence type="ECO:0000256" key="4">
    <source>
        <dbReference type="ARBA" id="ARBA00017273"/>
    </source>
</evidence>
<evidence type="ECO:0000259" key="18">
    <source>
        <dbReference type="Pfam" id="PF17657"/>
    </source>
</evidence>
<keyword evidence="8 13" id="KW-0235">DNA replication</keyword>
<evidence type="ECO:0000313" key="20">
    <source>
        <dbReference type="Proteomes" id="UP001163882"/>
    </source>
</evidence>
<dbReference type="Pfam" id="PF17657">
    <property type="entry name" value="DNA_pol3_finger"/>
    <property type="match status" value="1"/>
</dbReference>
<dbReference type="InterPro" id="IPR004365">
    <property type="entry name" value="NA-bd_OB_tRNA"/>
</dbReference>
<dbReference type="GO" id="GO:0003887">
    <property type="term" value="F:DNA-directed DNA polymerase activity"/>
    <property type="evidence" value="ECO:0007669"/>
    <property type="project" value="UniProtKB-EC"/>
</dbReference>
<evidence type="ECO:0000256" key="13">
    <source>
        <dbReference type="HAMAP-Rule" id="MF_01902"/>
    </source>
</evidence>
<comment type="subcellular location">
    <subcellularLocation>
        <location evidence="1 13">Cytoplasm</location>
    </subcellularLocation>
</comment>
<evidence type="ECO:0000259" key="16">
    <source>
        <dbReference type="Pfam" id="PF07733"/>
    </source>
</evidence>
<keyword evidence="7 13" id="KW-0548">Nucleotidyltransferase</keyword>
<feature type="domain" description="DNA polymerase III alpha subunit finger" evidence="18">
    <location>
        <begin position="573"/>
        <end position="748"/>
    </location>
</feature>
<dbReference type="InterPro" id="IPR011708">
    <property type="entry name" value="DNA_pol3_alpha_NTPase_dom"/>
</dbReference>
<evidence type="ECO:0000313" key="19">
    <source>
        <dbReference type="EMBL" id="UYQ72509.1"/>
    </source>
</evidence>
<feature type="domain" description="Bacterial DNA polymerase III alpha subunit NTPase" evidence="16">
    <location>
        <begin position="315"/>
        <end position="570"/>
    </location>
</feature>
<proteinExistence type="inferred from homology"/>
<dbReference type="CDD" id="cd07434">
    <property type="entry name" value="PHP_PolIIIA_DnaE2"/>
    <property type="match status" value="1"/>
</dbReference>
<evidence type="ECO:0000256" key="9">
    <source>
        <dbReference type="ARBA" id="ARBA00022763"/>
    </source>
</evidence>
<dbReference type="Pfam" id="PF07733">
    <property type="entry name" value="DNA_pol3_alpha"/>
    <property type="match status" value="1"/>
</dbReference>
<dbReference type="InterPro" id="IPR029460">
    <property type="entry name" value="DNAPol_HHH"/>
</dbReference>
<comment type="catalytic activity">
    <reaction evidence="12 13">
        <text>DNA(n) + a 2'-deoxyribonucleoside 5'-triphosphate = DNA(n+1) + diphosphate</text>
        <dbReference type="Rhea" id="RHEA:22508"/>
        <dbReference type="Rhea" id="RHEA-COMP:17339"/>
        <dbReference type="Rhea" id="RHEA-COMP:17340"/>
        <dbReference type="ChEBI" id="CHEBI:33019"/>
        <dbReference type="ChEBI" id="CHEBI:61560"/>
        <dbReference type="ChEBI" id="CHEBI:173112"/>
        <dbReference type="EC" id="2.7.7.7"/>
    </reaction>
</comment>
<keyword evidence="6 13" id="KW-0808">Transferase</keyword>
<evidence type="ECO:0000256" key="14">
    <source>
        <dbReference type="SAM" id="MobiDB-lite"/>
    </source>
</evidence>
<evidence type="ECO:0000256" key="2">
    <source>
        <dbReference type="ARBA" id="ARBA00007391"/>
    </source>
</evidence>
<keyword evidence="9 13" id="KW-0227">DNA damage</keyword>
<evidence type="ECO:0000256" key="10">
    <source>
        <dbReference type="ARBA" id="ARBA00022932"/>
    </source>
</evidence>
<dbReference type="Pfam" id="PF14579">
    <property type="entry name" value="HHH_6"/>
    <property type="match status" value="1"/>
</dbReference>
<dbReference type="Gene3D" id="1.10.150.870">
    <property type="match status" value="1"/>
</dbReference>
<dbReference type="InterPro" id="IPR004805">
    <property type="entry name" value="DnaE2/DnaE/PolC"/>
</dbReference>
<reference evidence="19" key="1">
    <citation type="submission" date="2022-10" db="EMBL/GenBank/DDBJ databases">
        <title>YIM 151497 complete genome.</title>
        <authorList>
            <person name="Chen X."/>
        </authorList>
    </citation>
    <scope>NUCLEOTIDE SEQUENCE</scope>
    <source>
        <strain evidence="19">YIM 151497</strain>
    </source>
</reference>
<gene>
    <name evidence="13" type="primary">dnaE2</name>
    <name evidence="19" type="ORF">OF122_01580</name>
</gene>
<feature type="domain" description="OB" evidence="15">
    <location>
        <begin position="995"/>
        <end position="1066"/>
    </location>
</feature>
<name>A0ABY6IQ51_9HYPH</name>
<dbReference type="EC" id="2.7.7.7" evidence="3 13"/>
<dbReference type="EMBL" id="CP107716">
    <property type="protein sequence ID" value="UYQ72509.1"/>
    <property type="molecule type" value="Genomic_DNA"/>
</dbReference>
<comment type="function">
    <text evidence="13">DNA polymerase involved in damage-induced mutagenesis and translesion synthesis (TLS). It is not the major replicative DNA polymerase.</text>
</comment>
<feature type="domain" description="DNA polymerase helix-hairpin-helix motif" evidence="17">
    <location>
        <begin position="822"/>
        <end position="911"/>
    </location>
</feature>
<evidence type="ECO:0000256" key="1">
    <source>
        <dbReference type="ARBA" id="ARBA00004496"/>
    </source>
</evidence>